<comment type="caution">
    <text evidence="2">The sequence shown here is derived from an EMBL/GenBank/DDBJ whole genome shotgun (WGS) entry which is preliminary data.</text>
</comment>
<protein>
    <submittedName>
        <fullName evidence="2">Uncharacterized protein</fullName>
    </submittedName>
</protein>
<dbReference type="AlphaFoldDB" id="A0A0F6HAX5"/>
<proteinExistence type="predicted"/>
<organism evidence="2 3">
    <name type="scientific">Leptospira interrogans str. UI 12621</name>
    <dbReference type="NCBI Taxonomy" id="1049937"/>
    <lineage>
        <taxon>Bacteria</taxon>
        <taxon>Pseudomonadati</taxon>
        <taxon>Spirochaetota</taxon>
        <taxon>Spirochaetia</taxon>
        <taxon>Leptospirales</taxon>
        <taxon>Leptospiraceae</taxon>
        <taxon>Leptospira</taxon>
    </lineage>
</organism>
<evidence type="ECO:0000313" key="3">
    <source>
        <dbReference type="Proteomes" id="UP000006324"/>
    </source>
</evidence>
<keyword evidence="1" id="KW-1133">Transmembrane helix</keyword>
<sequence>MGKICIRFLKLSSICLIFQISFGLFSMFKIRFTFMAFLKFAKHFDSFTVHKKIISHLLLNLWIDMDNRFQTFSEMDYGN</sequence>
<evidence type="ECO:0000256" key="1">
    <source>
        <dbReference type="SAM" id="Phobius"/>
    </source>
</evidence>
<keyword evidence="1" id="KW-0472">Membrane</keyword>
<dbReference type="EMBL" id="AHNQ02000025">
    <property type="protein sequence ID" value="EKO25433.1"/>
    <property type="molecule type" value="Genomic_DNA"/>
</dbReference>
<reference evidence="2 3" key="1">
    <citation type="submission" date="2012-09" db="EMBL/GenBank/DDBJ databases">
        <authorList>
            <person name="Harkins D.M."/>
            <person name="Durkin A.S."/>
            <person name="Brinkac L.M."/>
            <person name="Selengut J.D."/>
            <person name="Sanka R."/>
            <person name="DePew J."/>
            <person name="Purushe J."/>
            <person name="Chanthongthip A."/>
            <person name="Lattana O."/>
            <person name="Phetsouvanh R."/>
            <person name="Newton P.N."/>
            <person name="Vinetz J.M."/>
            <person name="Sutton G.G."/>
            <person name="Nelson W.C."/>
            <person name="Fouts D.E."/>
        </authorList>
    </citation>
    <scope>NUCLEOTIDE SEQUENCE [LARGE SCALE GENOMIC DNA]</scope>
    <source>
        <strain evidence="2 3">UI 12621</strain>
    </source>
</reference>
<feature type="transmembrane region" description="Helical" evidence="1">
    <location>
        <begin position="6"/>
        <end position="28"/>
    </location>
</feature>
<name>A0A0F6HAX5_LEPIR</name>
<accession>A0A0F6HAX5</accession>
<gene>
    <name evidence="2" type="ORF">LEP1GSC104_3725</name>
</gene>
<dbReference type="Proteomes" id="UP000006324">
    <property type="component" value="Unassembled WGS sequence"/>
</dbReference>
<evidence type="ECO:0000313" key="2">
    <source>
        <dbReference type="EMBL" id="EKO25433.1"/>
    </source>
</evidence>
<keyword evidence="1" id="KW-0812">Transmembrane</keyword>